<dbReference type="Proteomes" id="UP001223720">
    <property type="component" value="Chromosome"/>
</dbReference>
<name>A0AAX3WBN6_METEX</name>
<proteinExistence type="predicted"/>
<reference evidence="1" key="1">
    <citation type="journal article" date="2022" name="Biotechnol. Bioprocess Eng.">
        <title>Pan-genome Analysis Reveals Comparative Genomic Features of Central Metabolic Pathways in Methylorubrum extorquens.</title>
        <authorList>
            <person name="Lee G.M."/>
            <person name="Scott-Nevros Z.K."/>
            <person name="Lee S.-M."/>
            <person name="Kim D."/>
        </authorList>
    </citation>
    <scope>NUCLEOTIDE SEQUENCE</scope>
    <source>
        <strain evidence="1">ATCC 55366</strain>
    </source>
</reference>
<protein>
    <submittedName>
        <fullName evidence="1">Uncharacterized protein</fullName>
    </submittedName>
</protein>
<dbReference type="AlphaFoldDB" id="A0AAX3WBN6"/>
<dbReference type="EMBL" id="CP073633">
    <property type="protein sequence ID" value="WHQ68588.1"/>
    <property type="molecule type" value="Genomic_DNA"/>
</dbReference>
<evidence type="ECO:0000313" key="1">
    <source>
        <dbReference type="EMBL" id="WHQ68588.1"/>
    </source>
</evidence>
<sequence length="170" mass="18978">MKNCRDPTKNTLLFDVRSLGKSAAFILFLPLFACAEAHSEQSPYDIWSGRYVYDSDGGRTVGGSAITATYTLSIRPANQPSNCELSVDGFQTNQHIICSLEGTKDHIRIAFKSFGDGRLVNAFSISEFQSGEPLFDLEWAKGRLLTRWIGLLGESRPKERRAGSYFVRMN</sequence>
<organism evidence="1 2">
    <name type="scientific">Methylorubrum extorquens</name>
    <name type="common">Methylobacterium dichloromethanicum</name>
    <name type="synonym">Methylobacterium extorquens</name>
    <dbReference type="NCBI Taxonomy" id="408"/>
    <lineage>
        <taxon>Bacteria</taxon>
        <taxon>Pseudomonadati</taxon>
        <taxon>Pseudomonadota</taxon>
        <taxon>Alphaproteobacteria</taxon>
        <taxon>Hyphomicrobiales</taxon>
        <taxon>Methylobacteriaceae</taxon>
        <taxon>Methylorubrum</taxon>
    </lineage>
</organism>
<dbReference type="InterPro" id="IPR046033">
    <property type="entry name" value="DUF5991"/>
</dbReference>
<dbReference type="RefSeq" id="WP_283535191.1">
    <property type="nucleotide sequence ID" value="NZ_CP073633.1"/>
</dbReference>
<accession>A0AAX3WBN6</accession>
<evidence type="ECO:0000313" key="2">
    <source>
        <dbReference type="Proteomes" id="UP001223720"/>
    </source>
</evidence>
<dbReference type="Pfam" id="PF19453">
    <property type="entry name" value="DUF5991"/>
    <property type="match status" value="1"/>
</dbReference>
<gene>
    <name evidence="1" type="ORF">KEC54_19720</name>
</gene>